<dbReference type="PANTHER" id="PTHR33284">
    <property type="entry name" value="RIBOSOMAL PROTEIN L25/GLN-TRNA SYNTHETASE, ANTI-CODON-BINDING DOMAIN-CONTAINING PROTEIN"/>
    <property type="match status" value="1"/>
</dbReference>
<dbReference type="GO" id="GO:0022625">
    <property type="term" value="C:cytosolic large ribosomal subunit"/>
    <property type="evidence" value="ECO:0007669"/>
    <property type="project" value="TreeGrafter"/>
</dbReference>
<dbReference type="EMBL" id="DSMG01000210">
    <property type="protein sequence ID" value="HDX33873.1"/>
    <property type="molecule type" value="Genomic_DNA"/>
</dbReference>
<dbReference type="GO" id="GO:0003735">
    <property type="term" value="F:structural constituent of ribosome"/>
    <property type="evidence" value="ECO:0007669"/>
    <property type="project" value="InterPro"/>
</dbReference>
<evidence type="ECO:0000313" key="3">
    <source>
        <dbReference type="EMBL" id="HDX33873.1"/>
    </source>
</evidence>
<comment type="caution">
    <text evidence="3">The sequence shown here is derived from an EMBL/GenBank/DDBJ whole genome shotgun (WGS) entry which is preliminary data.</text>
</comment>
<proteinExistence type="predicted"/>
<dbReference type="InterPro" id="IPR037121">
    <property type="entry name" value="Ribosomal_bL25_C"/>
</dbReference>
<dbReference type="Gene3D" id="2.170.120.20">
    <property type="entry name" value="Ribosomal protein L25, beta domain"/>
    <property type="match status" value="1"/>
</dbReference>
<dbReference type="AlphaFoldDB" id="A0A7C1FPG3"/>
<evidence type="ECO:0000259" key="2">
    <source>
        <dbReference type="Pfam" id="PF14693"/>
    </source>
</evidence>
<feature type="region of interest" description="Disordered" evidence="1">
    <location>
        <begin position="91"/>
        <end position="118"/>
    </location>
</feature>
<reference evidence="3" key="1">
    <citation type="journal article" date="2020" name="mSystems">
        <title>Genome- and Community-Level Interaction Insights into Carbon Utilization and Element Cycling Functions of Hydrothermarchaeota in Hydrothermal Sediment.</title>
        <authorList>
            <person name="Zhou Z."/>
            <person name="Liu Y."/>
            <person name="Xu W."/>
            <person name="Pan J."/>
            <person name="Luo Z.H."/>
            <person name="Li M."/>
        </authorList>
    </citation>
    <scope>NUCLEOTIDE SEQUENCE [LARGE SCALE GENOMIC DNA]</scope>
    <source>
        <strain evidence="3">SpSt-289</strain>
    </source>
</reference>
<dbReference type="InterPro" id="IPR020057">
    <property type="entry name" value="Ribosomal_bL25_b-dom"/>
</dbReference>
<feature type="compositionally biased region" description="Basic and acidic residues" evidence="1">
    <location>
        <begin position="105"/>
        <end position="118"/>
    </location>
</feature>
<organism evidence="3">
    <name type="scientific">Caldilinea aerophila</name>
    <dbReference type="NCBI Taxonomy" id="133453"/>
    <lineage>
        <taxon>Bacteria</taxon>
        <taxon>Bacillati</taxon>
        <taxon>Chloroflexota</taxon>
        <taxon>Caldilineae</taxon>
        <taxon>Caldilineales</taxon>
        <taxon>Caldilineaceae</taxon>
        <taxon>Caldilinea</taxon>
    </lineage>
</organism>
<dbReference type="PANTHER" id="PTHR33284:SF1">
    <property type="entry name" value="RIBOSOMAL PROTEIN L25_GLN-TRNA SYNTHETASE, ANTI-CODON-BINDING DOMAIN-CONTAINING PROTEIN"/>
    <property type="match status" value="1"/>
</dbReference>
<dbReference type="SUPFAM" id="SSF50715">
    <property type="entry name" value="Ribosomal protein L25-like"/>
    <property type="match status" value="1"/>
</dbReference>
<gene>
    <name evidence="3" type="ORF">ENQ20_20680</name>
</gene>
<feature type="domain" description="Large ribosomal subunit protein bL25 beta" evidence="2">
    <location>
        <begin position="6"/>
        <end position="85"/>
    </location>
</feature>
<name>A0A7C1FPG3_9CHLR</name>
<dbReference type="InterPro" id="IPR011035">
    <property type="entry name" value="Ribosomal_bL25/Gln-tRNA_synth"/>
</dbReference>
<dbReference type="Pfam" id="PF14693">
    <property type="entry name" value="Ribosomal_TL5_C"/>
    <property type="match status" value="1"/>
</dbReference>
<evidence type="ECO:0000256" key="1">
    <source>
        <dbReference type="SAM" id="MobiDB-lite"/>
    </source>
</evidence>
<dbReference type="InterPro" id="IPR020930">
    <property type="entry name" value="Ribosomal_uL5_bac-type"/>
</dbReference>
<accession>A0A7C1FPG3</accession>
<dbReference type="GO" id="GO:0006412">
    <property type="term" value="P:translation"/>
    <property type="evidence" value="ECO:0007669"/>
    <property type="project" value="InterPro"/>
</dbReference>
<dbReference type="GO" id="GO:0008097">
    <property type="term" value="F:5S rRNA binding"/>
    <property type="evidence" value="ECO:0007669"/>
    <property type="project" value="TreeGrafter"/>
</dbReference>
<feature type="compositionally biased region" description="Acidic residues" evidence="1">
    <location>
        <begin position="92"/>
        <end position="102"/>
    </location>
</feature>
<sequence>MNEKQRVAVPVVATGKPSGMAAGLMLFQAHETVHIEALPADIPAEIEVDVTPLTLEHPIHVRDLPPVQGVTYLDDPDEVIFSLMMTRAAEAELAEAEAEGTAEPEVVKKGKQTEEEEE</sequence>
<protein>
    <recommendedName>
        <fullName evidence="2">Large ribosomal subunit protein bL25 beta domain-containing protein</fullName>
    </recommendedName>
</protein>